<feature type="transmembrane region" description="Helical" evidence="1">
    <location>
        <begin position="7"/>
        <end position="28"/>
    </location>
</feature>
<accession>R5UIE2</accession>
<evidence type="ECO:0000313" key="2">
    <source>
        <dbReference type="EMBL" id="CCZ68547.1"/>
    </source>
</evidence>
<keyword evidence="1" id="KW-0472">Membrane</keyword>
<evidence type="ECO:0000313" key="3">
    <source>
        <dbReference type="Proteomes" id="UP000018114"/>
    </source>
</evidence>
<comment type="caution">
    <text evidence="2">The sequence shown here is derived from an EMBL/GenBank/DDBJ whole genome shotgun (WGS) entry which is preliminary data.</text>
</comment>
<proteinExistence type="predicted"/>
<dbReference type="EMBL" id="CBAL010000146">
    <property type="protein sequence ID" value="CCZ68547.1"/>
    <property type="molecule type" value="Genomic_DNA"/>
</dbReference>
<sequence>MLSRKQFLRFTFVLVVIAFITTGVFMSIRNNQDNIVNSVVSSIEKVMGVKCEETPVQEVYMEDDLLVTE</sequence>
<keyword evidence="1" id="KW-0812">Transmembrane</keyword>
<protein>
    <submittedName>
        <fullName evidence="2">Uncharacterized protein</fullName>
    </submittedName>
</protein>
<dbReference type="AlphaFoldDB" id="R5UIE2"/>
<organism evidence="2 3">
    <name type="scientific">Mediterraneibacter gnavus CAG:126</name>
    <dbReference type="NCBI Taxonomy" id="1263106"/>
    <lineage>
        <taxon>Bacteria</taxon>
        <taxon>Bacillati</taxon>
        <taxon>Bacillota</taxon>
        <taxon>Clostridia</taxon>
        <taxon>Lachnospirales</taxon>
        <taxon>Lachnospiraceae</taxon>
        <taxon>Mediterraneibacter</taxon>
    </lineage>
</organism>
<gene>
    <name evidence="2" type="ORF">BN481_01340</name>
</gene>
<reference evidence="2" key="1">
    <citation type="submission" date="2012-11" db="EMBL/GenBank/DDBJ databases">
        <title>Dependencies among metagenomic species, viruses, plasmids and units of genetic variation.</title>
        <authorList>
            <person name="Nielsen H.B."/>
            <person name="Almeida M."/>
            <person name="Juncker A.S."/>
            <person name="Rasmussen S."/>
            <person name="Li J."/>
            <person name="Sunagawa S."/>
            <person name="Plichta D."/>
            <person name="Gautier L."/>
            <person name="Le Chatelier E."/>
            <person name="Peletier E."/>
            <person name="Bonde I."/>
            <person name="Nielsen T."/>
            <person name="Manichanh C."/>
            <person name="Arumugam M."/>
            <person name="Batto J."/>
            <person name="Santos M.B.Q.D."/>
            <person name="Blom N."/>
            <person name="Borruel N."/>
            <person name="Burgdorf K.S."/>
            <person name="Boumezbeur F."/>
            <person name="Casellas F."/>
            <person name="Dore J."/>
            <person name="Guarner F."/>
            <person name="Hansen T."/>
            <person name="Hildebrand F."/>
            <person name="Kaas R.S."/>
            <person name="Kennedy S."/>
            <person name="Kristiansen K."/>
            <person name="Kultima J.R."/>
            <person name="Leonard P."/>
            <person name="Levenez F."/>
            <person name="Lund O."/>
            <person name="Moumen B."/>
            <person name="Le Paslier D."/>
            <person name="Pons N."/>
            <person name="Pedersen O."/>
            <person name="Prifti E."/>
            <person name="Qin J."/>
            <person name="Raes J."/>
            <person name="Tap J."/>
            <person name="Tims S."/>
            <person name="Ussery D.W."/>
            <person name="Yamada T."/>
            <person name="MetaHit consortium"/>
            <person name="Renault P."/>
            <person name="Sicheritz-Ponten T."/>
            <person name="Bork P."/>
            <person name="Wang J."/>
            <person name="Brunak S."/>
            <person name="Ehrlich S.D."/>
        </authorList>
    </citation>
    <scope>NUCLEOTIDE SEQUENCE [LARGE SCALE GENOMIC DNA]</scope>
</reference>
<evidence type="ECO:0000256" key="1">
    <source>
        <dbReference type="SAM" id="Phobius"/>
    </source>
</evidence>
<dbReference type="Proteomes" id="UP000018114">
    <property type="component" value="Unassembled WGS sequence"/>
</dbReference>
<name>R5UIE2_MEDGN</name>
<keyword evidence="1" id="KW-1133">Transmembrane helix</keyword>